<keyword evidence="2" id="KW-0812">Transmembrane</keyword>
<keyword evidence="2" id="KW-0472">Membrane</keyword>
<dbReference type="Proteomes" id="UP001498398">
    <property type="component" value="Unassembled WGS sequence"/>
</dbReference>
<dbReference type="PANTHER" id="PTHR12203">
    <property type="entry name" value="KDEL LYS-ASP-GLU-LEU CONTAINING - RELATED"/>
    <property type="match status" value="1"/>
</dbReference>
<feature type="compositionally biased region" description="Basic and acidic residues" evidence="1">
    <location>
        <begin position="465"/>
        <end position="489"/>
    </location>
</feature>
<name>A0ABR1J9I1_9AGAR</name>
<dbReference type="InterPro" id="IPR006598">
    <property type="entry name" value="CAP10"/>
</dbReference>
<dbReference type="EMBL" id="JBANRG010000025">
    <property type="protein sequence ID" value="KAK7454096.1"/>
    <property type="molecule type" value="Genomic_DNA"/>
</dbReference>
<evidence type="ECO:0000259" key="3">
    <source>
        <dbReference type="SMART" id="SM00672"/>
    </source>
</evidence>
<gene>
    <name evidence="4" type="ORF">VKT23_011607</name>
</gene>
<feature type="domain" description="Glycosyl transferase CAP10" evidence="3">
    <location>
        <begin position="362"/>
        <end position="659"/>
    </location>
</feature>
<accession>A0ABR1J9I1</accession>
<evidence type="ECO:0000313" key="5">
    <source>
        <dbReference type="Proteomes" id="UP001498398"/>
    </source>
</evidence>
<evidence type="ECO:0000256" key="2">
    <source>
        <dbReference type="SAM" id="Phobius"/>
    </source>
</evidence>
<dbReference type="PANTHER" id="PTHR12203:SF118">
    <property type="entry name" value="BETA-1,2-XYLOSYLTRANSFERASE 1"/>
    <property type="match status" value="1"/>
</dbReference>
<proteinExistence type="predicted"/>
<evidence type="ECO:0000313" key="4">
    <source>
        <dbReference type="EMBL" id="KAK7454096.1"/>
    </source>
</evidence>
<dbReference type="InterPro" id="IPR051091">
    <property type="entry name" value="O-Glucosyltr/Glycosyltrsf_90"/>
</dbReference>
<feature type="transmembrane region" description="Helical" evidence="2">
    <location>
        <begin position="12"/>
        <end position="30"/>
    </location>
</feature>
<protein>
    <recommendedName>
        <fullName evidence="3">Glycosyl transferase CAP10 domain-containing protein</fullName>
    </recommendedName>
</protein>
<comment type="caution">
    <text evidence="4">The sequence shown here is derived from an EMBL/GenBank/DDBJ whole genome shotgun (WGS) entry which is preliminary data.</text>
</comment>
<evidence type="ECO:0000256" key="1">
    <source>
        <dbReference type="SAM" id="MobiDB-lite"/>
    </source>
</evidence>
<keyword evidence="5" id="KW-1185">Reference proteome</keyword>
<dbReference type="SMART" id="SM00672">
    <property type="entry name" value="CAP10"/>
    <property type="match status" value="1"/>
</dbReference>
<sequence length="673" mass="77728">MLTNHSIRTQRRYLRFLFFSAFLVICWFAFTGTTGEEYIRILLDYRLPSTSPGSGTSSAGGFGAGQKSSLWALDSDAYQLQHDNDESARFNSPAGSEGDVSRSHSHVFRDDGLVEVNVNGPHPIFELIERSEKEWNERLARASTTLGEAVREYRRRYKRNPPKGFDKWWAYVQRHQVLLPDEYDTIYEDLEPFWGLDPADLQQIHSELEDKVDSFTIGKESDLDKFQVLKTSFREEANHQNLLASSKGILDLLGDFQDELPPLRATFSPHDNPNRLNDYGVLSTALQAASAKKSIPKSELPPTQHELHWLSACSPDSPARQMPKFNLDEPAPRPAPGKTFIYNHKMTMDPCLHPQLLWQHGQFLSHHYGPKPQTHPVPEFSLCSTTLHGDIRYPLSYMWVDDVQDDLEWDAKIEERLGWRGSTTGIFANDPGRMRWRDGHRFRVVKLGVEVDGEVEVLMTPSSRVRGDEDGPEKPSEEERDHEYEEERQIPVGQPRKLRKSLVNPALLDLAFTGEPHTCEPSTCKTIADSYAFRHRQSNAETFRYKYLLDIDGNGWSGRFKRLITSNSLVFKSTIYPEWFVDRIQPWVHYVPVQMGMEDLYDVFMFFRGDACGHGSHEDLGKKIAMQGKEWSKRFWRREDLVAYFYRLMLEYVRVISLDREGMTMSFDPENEE</sequence>
<dbReference type="Pfam" id="PF05686">
    <property type="entry name" value="Glyco_transf_90"/>
    <property type="match status" value="1"/>
</dbReference>
<feature type="region of interest" description="Disordered" evidence="1">
    <location>
        <begin position="460"/>
        <end position="492"/>
    </location>
</feature>
<keyword evidence="2" id="KW-1133">Transmembrane helix</keyword>
<reference evidence="4 5" key="1">
    <citation type="submission" date="2024-01" db="EMBL/GenBank/DDBJ databases">
        <title>A draft genome for the cacao thread blight pathogen Marasmiellus scandens.</title>
        <authorList>
            <person name="Baruah I.K."/>
            <person name="Leung J."/>
            <person name="Bukari Y."/>
            <person name="Amoako-Attah I."/>
            <person name="Meinhardt L.W."/>
            <person name="Bailey B.A."/>
            <person name="Cohen S.P."/>
        </authorList>
    </citation>
    <scope>NUCLEOTIDE SEQUENCE [LARGE SCALE GENOMIC DNA]</scope>
    <source>
        <strain evidence="4 5">GH-19</strain>
    </source>
</reference>
<organism evidence="4 5">
    <name type="scientific">Marasmiellus scandens</name>
    <dbReference type="NCBI Taxonomy" id="2682957"/>
    <lineage>
        <taxon>Eukaryota</taxon>
        <taxon>Fungi</taxon>
        <taxon>Dikarya</taxon>
        <taxon>Basidiomycota</taxon>
        <taxon>Agaricomycotina</taxon>
        <taxon>Agaricomycetes</taxon>
        <taxon>Agaricomycetidae</taxon>
        <taxon>Agaricales</taxon>
        <taxon>Marasmiineae</taxon>
        <taxon>Omphalotaceae</taxon>
        <taxon>Marasmiellus</taxon>
    </lineage>
</organism>